<sequence>MLWYCVIDSAERMAMPEDQPWTVAPGWVEMLYPPPDTRPDRFGDWLGRSTGEWEWVKYPDPPFNVVFHDGKLKNADTMLEISIETLPGNLAARLEALEAAALPPPQ</sequence>
<comment type="caution">
    <text evidence="1">The sequence shown here is derived from an EMBL/GenBank/DDBJ whole genome shotgun (WGS) entry which is preliminary data.</text>
</comment>
<dbReference type="EMBL" id="JAKNRV010000014">
    <property type="protein sequence ID" value="MCK1783429.1"/>
    <property type="molecule type" value="Genomic_DNA"/>
</dbReference>
<gene>
    <name evidence="1" type="ORF">L9Z73_03350</name>
</gene>
<name>A0ABT0ED55_9PSED</name>
<evidence type="ECO:0000313" key="2">
    <source>
        <dbReference type="Proteomes" id="UP001317085"/>
    </source>
</evidence>
<dbReference type="Proteomes" id="UP001317085">
    <property type="component" value="Unassembled WGS sequence"/>
</dbReference>
<reference evidence="1 2" key="1">
    <citation type="submission" date="2022-02" db="EMBL/GenBank/DDBJ databases">
        <title>Comparative genomics of the first Antarctic Pseudomonas spp. capable of biotransforming 2,4,6-Trinitrotoluene.</title>
        <authorList>
            <person name="Cabrera M.A."/>
            <person name="Marquez S.L."/>
            <person name="Perez-Donoso J.M."/>
        </authorList>
    </citation>
    <scope>NUCLEOTIDE SEQUENCE [LARGE SCALE GENOMIC DNA]</scope>
    <source>
        <strain evidence="1 2">TNT11</strain>
    </source>
</reference>
<evidence type="ECO:0000313" key="1">
    <source>
        <dbReference type="EMBL" id="MCK1783429.1"/>
    </source>
</evidence>
<dbReference type="RefSeq" id="WP_247396337.1">
    <property type="nucleotide sequence ID" value="NZ_JAKNRV010000014.1"/>
</dbReference>
<accession>A0ABT0ED55</accession>
<organism evidence="1 2">
    <name type="scientific">Pseudomonas emilianonis</name>
    <dbReference type="NCBI Taxonomy" id="2915812"/>
    <lineage>
        <taxon>Bacteria</taxon>
        <taxon>Pseudomonadati</taxon>
        <taxon>Pseudomonadota</taxon>
        <taxon>Gammaproteobacteria</taxon>
        <taxon>Pseudomonadales</taxon>
        <taxon>Pseudomonadaceae</taxon>
        <taxon>Pseudomonas</taxon>
    </lineage>
</organism>
<protein>
    <submittedName>
        <fullName evidence="1">Uncharacterized protein</fullName>
    </submittedName>
</protein>
<proteinExistence type="predicted"/>
<keyword evidence="2" id="KW-1185">Reference proteome</keyword>